<dbReference type="InterPro" id="IPR039424">
    <property type="entry name" value="SBP_5"/>
</dbReference>
<protein>
    <submittedName>
        <fullName evidence="5">ABC transporter substrate-binding protein</fullName>
    </submittedName>
</protein>
<evidence type="ECO:0000256" key="2">
    <source>
        <dbReference type="ARBA" id="ARBA00005695"/>
    </source>
</evidence>
<dbReference type="InterPro" id="IPR000914">
    <property type="entry name" value="SBP_5_dom"/>
</dbReference>
<name>A0A934IT45_9HYPH</name>
<comment type="subcellular location">
    <subcellularLocation>
        <location evidence="1">Periplasm</location>
    </subcellularLocation>
</comment>
<dbReference type="GO" id="GO:0030288">
    <property type="term" value="C:outer membrane-bounded periplasmic space"/>
    <property type="evidence" value="ECO:0007669"/>
    <property type="project" value="UniProtKB-ARBA"/>
</dbReference>
<dbReference type="RefSeq" id="WP_198884151.1">
    <property type="nucleotide sequence ID" value="NZ_JAEKJA010000024.1"/>
</dbReference>
<feature type="chain" id="PRO_5037575551" evidence="3">
    <location>
        <begin position="22"/>
        <end position="525"/>
    </location>
</feature>
<accession>A0A934IT45</accession>
<keyword evidence="6" id="KW-1185">Reference proteome</keyword>
<dbReference type="SUPFAM" id="SSF53850">
    <property type="entry name" value="Periplasmic binding protein-like II"/>
    <property type="match status" value="1"/>
</dbReference>
<comment type="similarity">
    <text evidence="2">Belongs to the bacterial solute-binding protein 5 family.</text>
</comment>
<evidence type="ECO:0000313" key="6">
    <source>
        <dbReference type="Proteomes" id="UP000609531"/>
    </source>
</evidence>
<dbReference type="PIRSF" id="PIRSF002741">
    <property type="entry name" value="MppA"/>
    <property type="match status" value="1"/>
</dbReference>
<dbReference type="GO" id="GO:1904680">
    <property type="term" value="F:peptide transmembrane transporter activity"/>
    <property type="evidence" value="ECO:0007669"/>
    <property type="project" value="TreeGrafter"/>
</dbReference>
<proteinExistence type="inferred from homology"/>
<evidence type="ECO:0000256" key="3">
    <source>
        <dbReference type="SAM" id="SignalP"/>
    </source>
</evidence>
<dbReference type="PANTHER" id="PTHR30290">
    <property type="entry name" value="PERIPLASMIC BINDING COMPONENT OF ABC TRANSPORTER"/>
    <property type="match status" value="1"/>
</dbReference>
<dbReference type="GO" id="GO:0043190">
    <property type="term" value="C:ATP-binding cassette (ABC) transporter complex"/>
    <property type="evidence" value="ECO:0007669"/>
    <property type="project" value="InterPro"/>
</dbReference>
<evidence type="ECO:0000259" key="4">
    <source>
        <dbReference type="Pfam" id="PF00496"/>
    </source>
</evidence>
<feature type="domain" description="Solute-binding protein family 5" evidence="4">
    <location>
        <begin position="85"/>
        <end position="441"/>
    </location>
</feature>
<gene>
    <name evidence="5" type="ORF">JCR33_21300</name>
</gene>
<reference evidence="5" key="1">
    <citation type="submission" date="2020-12" db="EMBL/GenBank/DDBJ databases">
        <title>Bacterial taxonomy.</title>
        <authorList>
            <person name="Pan X."/>
        </authorList>
    </citation>
    <scope>NUCLEOTIDE SEQUENCE</scope>
    <source>
        <strain evidence="5">B2012</strain>
    </source>
</reference>
<feature type="signal peptide" evidence="3">
    <location>
        <begin position="1"/>
        <end position="21"/>
    </location>
</feature>
<organism evidence="5 6">
    <name type="scientific">Acuticoccus mangrovi</name>
    <dbReference type="NCBI Taxonomy" id="2796142"/>
    <lineage>
        <taxon>Bacteria</taxon>
        <taxon>Pseudomonadati</taxon>
        <taxon>Pseudomonadota</taxon>
        <taxon>Alphaproteobacteria</taxon>
        <taxon>Hyphomicrobiales</taxon>
        <taxon>Amorphaceae</taxon>
        <taxon>Acuticoccus</taxon>
    </lineage>
</organism>
<dbReference type="GO" id="GO:0015833">
    <property type="term" value="P:peptide transport"/>
    <property type="evidence" value="ECO:0007669"/>
    <property type="project" value="TreeGrafter"/>
</dbReference>
<dbReference type="Gene3D" id="3.40.190.10">
    <property type="entry name" value="Periplasmic binding protein-like II"/>
    <property type="match status" value="1"/>
</dbReference>
<keyword evidence="3" id="KW-0732">Signal</keyword>
<dbReference type="Pfam" id="PF00496">
    <property type="entry name" value="SBP_bac_5"/>
    <property type="match status" value="1"/>
</dbReference>
<dbReference type="Gene3D" id="3.10.105.10">
    <property type="entry name" value="Dipeptide-binding Protein, Domain 3"/>
    <property type="match status" value="1"/>
</dbReference>
<sequence>MIRHALRHAMAGALLCATAFAAPSASAEDLYGPLADDPSMGGTLEMGLLVEPPGLDPFHQAADARIRLSLLMYQGLFYEGVGGEAIPLLAESYEVSDDGLTYTIKLREGVTFHTGQPMSAEDVAYSYNYIRDPANGSPGAGDFSMIESVEAIDPTTVKFMLSVPNASLPMTLGNKYGAVVPAGYFDTEGAQNRMNVESVGTGPFKLVEFNPNSNLLLEKNPDYWEEGAPYLDEINFTFLPNSASMLVALRNGRIDLVKLERPQDVQQVATVPGLEVERWASLNQKPIDLGAETKPLDDVRVRQAIALAVDKEEIKNASVGEYGEVIAAMPAGMADGWGVPAEDLPNMSRDLEKAKALLEEAGYGDGFDLTLTTINGYDWMDPAAVTLKQQLAEIGINLNIQRVDIGVWIDNFRSKHMGFTFNDWASQPDPNLLFYRHFHKQPEGADFRNWNNDEASALLDAGRAESDPAKRKAIYAEFQKVLAESVPTIMLFSADHVTVRNEKVKNFSQHPTGWYFGLVRTYVDE</sequence>
<dbReference type="AlphaFoldDB" id="A0A934IT45"/>
<evidence type="ECO:0000313" key="5">
    <source>
        <dbReference type="EMBL" id="MBJ3778250.1"/>
    </source>
</evidence>
<dbReference type="InterPro" id="IPR030678">
    <property type="entry name" value="Peptide/Ni-bd"/>
</dbReference>
<evidence type="ECO:0000256" key="1">
    <source>
        <dbReference type="ARBA" id="ARBA00004418"/>
    </source>
</evidence>
<dbReference type="EMBL" id="JAEKJA010000024">
    <property type="protein sequence ID" value="MBJ3778250.1"/>
    <property type="molecule type" value="Genomic_DNA"/>
</dbReference>
<dbReference type="Proteomes" id="UP000609531">
    <property type="component" value="Unassembled WGS sequence"/>
</dbReference>
<comment type="caution">
    <text evidence="5">The sequence shown here is derived from an EMBL/GenBank/DDBJ whole genome shotgun (WGS) entry which is preliminary data.</text>
</comment>